<gene>
    <name evidence="2" type="ORF">NDU88_008041</name>
</gene>
<evidence type="ECO:0000256" key="1">
    <source>
        <dbReference type="SAM" id="MobiDB-lite"/>
    </source>
</evidence>
<accession>A0AAV7QNK7</accession>
<evidence type="ECO:0000313" key="3">
    <source>
        <dbReference type="Proteomes" id="UP001066276"/>
    </source>
</evidence>
<proteinExistence type="predicted"/>
<dbReference type="Proteomes" id="UP001066276">
    <property type="component" value="Chromosome 6"/>
</dbReference>
<organism evidence="2 3">
    <name type="scientific">Pleurodeles waltl</name>
    <name type="common">Iberian ribbed newt</name>
    <dbReference type="NCBI Taxonomy" id="8319"/>
    <lineage>
        <taxon>Eukaryota</taxon>
        <taxon>Metazoa</taxon>
        <taxon>Chordata</taxon>
        <taxon>Craniata</taxon>
        <taxon>Vertebrata</taxon>
        <taxon>Euteleostomi</taxon>
        <taxon>Amphibia</taxon>
        <taxon>Batrachia</taxon>
        <taxon>Caudata</taxon>
        <taxon>Salamandroidea</taxon>
        <taxon>Salamandridae</taxon>
        <taxon>Pleurodelinae</taxon>
        <taxon>Pleurodeles</taxon>
    </lineage>
</organism>
<dbReference type="AlphaFoldDB" id="A0AAV7QNK7"/>
<dbReference type="EMBL" id="JANPWB010000010">
    <property type="protein sequence ID" value="KAJ1141713.1"/>
    <property type="molecule type" value="Genomic_DNA"/>
</dbReference>
<comment type="caution">
    <text evidence="2">The sequence shown here is derived from an EMBL/GenBank/DDBJ whole genome shotgun (WGS) entry which is preliminary data.</text>
</comment>
<evidence type="ECO:0000313" key="2">
    <source>
        <dbReference type="EMBL" id="KAJ1141713.1"/>
    </source>
</evidence>
<sequence length="99" mass="10472">MLYGPPDQQVSPHQKKGIWRAIAKDVRTLGVYSRRSTHCRKLGGLETLGTEDGRDPAGDGLPARKGCPSNPDPRDGLHTAGGLSRAGWPLGGITATTRG</sequence>
<feature type="region of interest" description="Disordered" evidence="1">
    <location>
        <begin position="43"/>
        <end position="99"/>
    </location>
</feature>
<protein>
    <submittedName>
        <fullName evidence="2">Uncharacterized protein</fullName>
    </submittedName>
</protein>
<keyword evidence="3" id="KW-1185">Reference proteome</keyword>
<name>A0AAV7QNK7_PLEWA</name>
<reference evidence="2" key="1">
    <citation type="journal article" date="2022" name="bioRxiv">
        <title>Sequencing and chromosome-scale assembly of the giantPleurodeles waltlgenome.</title>
        <authorList>
            <person name="Brown T."/>
            <person name="Elewa A."/>
            <person name="Iarovenko S."/>
            <person name="Subramanian E."/>
            <person name="Araus A.J."/>
            <person name="Petzold A."/>
            <person name="Susuki M."/>
            <person name="Suzuki K.-i.T."/>
            <person name="Hayashi T."/>
            <person name="Toyoda A."/>
            <person name="Oliveira C."/>
            <person name="Osipova E."/>
            <person name="Leigh N.D."/>
            <person name="Simon A."/>
            <person name="Yun M.H."/>
        </authorList>
    </citation>
    <scope>NUCLEOTIDE SEQUENCE</scope>
    <source>
        <strain evidence="2">20211129_DDA</strain>
        <tissue evidence="2">Liver</tissue>
    </source>
</reference>